<gene>
    <name evidence="2" type="ORF">S03H2_08899</name>
</gene>
<organism evidence="2">
    <name type="scientific">marine sediment metagenome</name>
    <dbReference type="NCBI Taxonomy" id="412755"/>
    <lineage>
        <taxon>unclassified sequences</taxon>
        <taxon>metagenomes</taxon>
        <taxon>ecological metagenomes</taxon>
    </lineage>
</organism>
<accession>X1DHF4</accession>
<proteinExistence type="predicted"/>
<dbReference type="InterPro" id="IPR002869">
    <property type="entry name" value="Pyrv_flavodox_OxRed_cen"/>
</dbReference>
<evidence type="ECO:0000313" key="2">
    <source>
        <dbReference type="EMBL" id="GAH20311.1"/>
    </source>
</evidence>
<keyword evidence="1" id="KW-0560">Oxidoreductase</keyword>
<evidence type="ECO:0008006" key="3">
    <source>
        <dbReference type="Google" id="ProtNLM"/>
    </source>
</evidence>
<evidence type="ECO:0000256" key="1">
    <source>
        <dbReference type="ARBA" id="ARBA00023002"/>
    </source>
</evidence>
<protein>
    <recommendedName>
        <fullName evidence="3">Pyruvate/ketoisovalerate oxidoreductase catalytic domain-containing protein</fullName>
    </recommendedName>
</protein>
<sequence>GNIVFGNTILFAIFTVLSGIFSEESALETIKKFVPSSTLDTNLEAFELGKQEAKRFLQKLKEEGS</sequence>
<reference evidence="2" key="1">
    <citation type="journal article" date="2014" name="Front. Microbiol.">
        <title>High frequency of phylogenetically diverse reductive dehalogenase-homologous genes in deep subseafloor sedimentary metagenomes.</title>
        <authorList>
            <person name="Kawai M."/>
            <person name="Futagami T."/>
            <person name="Toyoda A."/>
            <person name="Takaki Y."/>
            <person name="Nishi S."/>
            <person name="Hori S."/>
            <person name="Arai W."/>
            <person name="Tsubouchi T."/>
            <person name="Morono Y."/>
            <person name="Uchiyama I."/>
            <person name="Ito T."/>
            <person name="Fujiyama A."/>
            <person name="Inagaki F."/>
            <person name="Takami H."/>
        </authorList>
    </citation>
    <scope>NUCLEOTIDE SEQUENCE</scope>
    <source>
        <strain evidence="2">Expedition CK06-06</strain>
    </source>
</reference>
<dbReference type="AlphaFoldDB" id="X1DHF4"/>
<dbReference type="SUPFAM" id="SSF53323">
    <property type="entry name" value="Pyruvate-ferredoxin oxidoreductase, PFOR, domain III"/>
    <property type="match status" value="1"/>
</dbReference>
<dbReference type="EMBL" id="BARU01004416">
    <property type="protein sequence ID" value="GAH20311.1"/>
    <property type="molecule type" value="Genomic_DNA"/>
</dbReference>
<comment type="caution">
    <text evidence="2">The sequence shown here is derived from an EMBL/GenBank/DDBJ whole genome shotgun (WGS) entry which is preliminary data.</text>
</comment>
<feature type="non-terminal residue" evidence="2">
    <location>
        <position position="1"/>
    </location>
</feature>
<dbReference type="Gene3D" id="3.40.920.10">
    <property type="entry name" value="Pyruvate-ferredoxin oxidoreductase, PFOR, domain III"/>
    <property type="match status" value="1"/>
</dbReference>
<dbReference type="GO" id="GO:0016491">
    <property type="term" value="F:oxidoreductase activity"/>
    <property type="evidence" value="ECO:0007669"/>
    <property type="project" value="UniProtKB-KW"/>
</dbReference>
<name>X1DHF4_9ZZZZ</name>